<dbReference type="RefSeq" id="WP_344858810.1">
    <property type="nucleotide sequence ID" value="NZ_BAAAZN010000004.1"/>
</dbReference>
<feature type="domain" description="AMP-dependent synthetase/ligase" evidence="3">
    <location>
        <begin position="30"/>
        <end position="417"/>
    </location>
</feature>
<evidence type="ECO:0000256" key="1">
    <source>
        <dbReference type="ARBA" id="ARBA00006432"/>
    </source>
</evidence>
<comment type="similarity">
    <text evidence="1">Belongs to the ATP-dependent AMP-binding enzyme family.</text>
</comment>
<evidence type="ECO:0000313" key="5">
    <source>
        <dbReference type="EMBL" id="GAA3540171.1"/>
    </source>
</evidence>
<proteinExistence type="inferred from homology"/>
<evidence type="ECO:0000256" key="2">
    <source>
        <dbReference type="ARBA" id="ARBA00022598"/>
    </source>
</evidence>
<dbReference type="PROSITE" id="PS00455">
    <property type="entry name" value="AMP_BINDING"/>
    <property type="match status" value="1"/>
</dbReference>
<protein>
    <submittedName>
        <fullName evidence="5">AMP-binding protein</fullName>
    </submittedName>
</protein>
<dbReference type="Pfam" id="PF00501">
    <property type="entry name" value="AMP-binding"/>
    <property type="match status" value="1"/>
</dbReference>
<dbReference type="InterPro" id="IPR020845">
    <property type="entry name" value="AMP-binding_CS"/>
</dbReference>
<dbReference type="InterPro" id="IPR025110">
    <property type="entry name" value="AMP-bd_C"/>
</dbReference>
<name>A0ABP6VWY9_9PSEU</name>
<evidence type="ECO:0000313" key="6">
    <source>
        <dbReference type="Proteomes" id="UP001500689"/>
    </source>
</evidence>
<dbReference type="InterPro" id="IPR045851">
    <property type="entry name" value="AMP-bd_C_sf"/>
</dbReference>
<sequence>MAITASTPPPGLPSSLDYPEVPVGSILAGAATRYRDRTAFALGDESLTFAETYAAACRFANALRARGIGRGDVVAVHLPNCLAYPVAYHGILLAGATFSPTNPLLPPDEAAFQLTDCAATAVVTYGPVAGTIAAIADRIPARLRIVVSPEGDLGDDSVEFGEFSDGRPSTRPDVELDVHRDLAHLSYTGGTTGRSKGVELTHYNVVANTVQNSCWQTGSVPALDRNGDVMVDQIGSVAEWPSRHGTGVAINLTPWFHAMGVIAGLNAPLLGGSTVVLHSRFDPVAYVADAERLRVTSLGGAPALFAALLATPSFHTADLSSVQSIGSGAAPMSHEMIRALQERFPDVVIVEGYGLTEMTMGAVIAPPYRSGVRKVGSVGLPLFDTEVKLVAEGSEEPLPPGQEGEVCLRGPQLMRGYRNRPEENAAALVHGWLHTGDIGVLDDDGYLSIVDRKKDMLLYKGYNVFPRELEELLTGLPEVLGAAVVGRPSAEVGELPVAFVVRRPGVTVPAEQLIATVNDQVLPYKRLRELHFVDEIPVSAAGKVLKRELRKQLPELT</sequence>
<evidence type="ECO:0000259" key="3">
    <source>
        <dbReference type="Pfam" id="PF00501"/>
    </source>
</evidence>
<keyword evidence="6" id="KW-1185">Reference proteome</keyword>
<dbReference type="Proteomes" id="UP001500689">
    <property type="component" value="Unassembled WGS sequence"/>
</dbReference>
<gene>
    <name evidence="5" type="ORF">GCM10022222_24760</name>
</gene>
<dbReference type="Gene3D" id="3.40.50.12780">
    <property type="entry name" value="N-terminal domain of ligase-like"/>
    <property type="match status" value="1"/>
</dbReference>
<organism evidence="5 6">
    <name type="scientific">Amycolatopsis ultiminotia</name>
    <dbReference type="NCBI Taxonomy" id="543629"/>
    <lineage>
        <taxon>Bacteria</taxon>
        <taxon>Bacillati</taxon>
        <taxon>Actinomycetota</taxon>
        <taxon>Actinomycetes</taxon>
        <taxon>Pseudonocardiales</taxon>
        <taxon>Pseudonocardiaceae</taxon>
        <taxon>Amycolatopsis</taxon>
    </lineage>
</organism>
<dbReference type="PANTHER" id="PTHR24096:SF149">
    <property type="entry name" value="AMP-BINDING DOMAIN-CONTAINING PROTEIN-RELATED"/>
    <property type="match status" value="1"/>
</dbReference>
<dbReference type="InterPro" id="IPR000873">
    <property type="entry name" value="AMP-dep_synth/lig_dom"/>
</dbReference>
<evidence type="ECO:0000259" key="4">
    <source>
        <dbReference type="Pfam" id="PF13193"/>
    </source>
</evidence>
<comment type="caution">
    <text evidence="5">The sequence shown here is derived from an EMBL/GenBank/DDBJ whole genome shotgun (WGS) entry which is preliminary data.</text>
</comment>
<dbReference type="Gene3D" id="3.30.300.30">
    <property type="match status" value="1"/>
</dbReference>
<dbReference type="Pfam" id="PF13193">
    <property type="entry name" value="AMP-binding_C"/>
    <property type="match status" value="1"/>
</dbReference>
<reference evidence="6" key="1">
    <citation type="journal article" date="2019" name="Int. J. Syst. Evol. Microbiol.">
        <title>The Global Catalogue of Microorganisms (GCM) 10K type strain sequencing project: providing services to taxonomists for standard genome sequencing and annotation.</title>
        <authorList>
            <consortium name="The Broad Institute Genomics Platform"/>
            <consortium name="The Broad Institute Genome Sequencing Center for Infectious Disease"/>
            <person name="Wu L."/>
            <person name="Ma J."/>
        </authorList>
    </citation>
    <scope>NUCLEOTIDE SEQUENCE [LARGE SCALE GENOMIC DNA]</scope>
    <source>
        <strain evidence="6">JCM 16898</strain>
    </source>
</reference>
<feature type="domain" description="AMP-binding enzyme C-terminal" evidence="4">
    <location>
        <begin position="468"/>
        <end position="543"/>
    </location>
</feature>
<accession>A0ABP6VWY9</accession>
<dbReference type="InterPro" id="IPR042099">
    <property type="entry name" value="ANL_N_sf"/>
</dbReference>
<dbReference type="PANTHER" id="PTHR24096">
    <property type="entry name" value="LONG-CHAIN-FATTY-ACID--COA LIGASE"/>
    <property type="match status" value="1"/>
</dbReference>
<dbReference type="EMBL" id="BAAAZN010000004">
    <property type="protein sequence ID" value="GAA3540171.1"/>
    <property type="molecule type" value="Genomic_DNA"/>
</dbReference>
<keyword evidence="2" id="KW-0436">Ligase</keyword>
<dbReference type="SUPFAM" id="SSF56801">
    <property type="entry name" value="Acetyl-CoA synthetase-like"/>
    <property type="match status" value="1"/>
</dbReference>